<accession>A0A553PM32</accession>
<evidence type="ECO:0000256" key="2">
    <source>
        <dbReference type="SAM" id="SignalP"/>
    </source>
</evidence>
<protein>
    <recommendedName>
        <fullName evidence="5">Granulins domain-containing protein</fullName>
    </recommendedName>
</protein>
<comment type="caution">
    <text evidence="3">The sequence shown here is derived from an EMBL/GenBank/DDBJ whole genome shotgun (WGS) entry which is preliminary data.</text>
</comment>
<reference evidence="3 4" key="1">
    <citation type="journal article" date="2018" name="Nat. Ecol. Evol.">
        <title>Genomic signatures of mitonuclear coevolution across populations of Tigriopus californicus.</title>
        <authorList>
            <person name="Barreto F.S."/>
            <person name="Watson E.T."/>
            <person name="Lima T.G."/>
            <person name="Willett C.S."/>
            <person name="Edmands S."/>
            <person name="Li W."/>
            <person name="Burton R.S."/>
        </authorList>
    </citation>
    <scope>NUCLEOTIDE SEQUENCE [LARGE SCALE GENOMIC DNA]</scope>
    <source>
        <strain evidence="3 4">San Diego</strain>
    </source>
</reference>
<evidence type="ECO:0000313" key="3">
    <source>
        <dbReference type="EMBL" id="TRY78734.1"/>
    </source>
</evidence>
<feature type="signal peptide" evidence="2">
    <location>
        <begin position="1"/>
        <end position="27"/>
    </location>
</feature>
<feature type="region of interest" description="Disordered" evidence="1">
    <location>
        <begin position="119"/>
        <end position="151"/>
    </location>
</feature>
<keyword evidence="2" id="KW-0732">Signal</keyword>
<gene>
    <name evidence="3" type="ORF">TCAL_12849</name>
</gene>
<evidence type="ECO:0000256" key="1">
    <source>
        <dbReference type="SAM" id="MobiDB-lite"/>
    </source>
</evidence>
<sequence length="151" mass="16558">MNKMSRAQCGLFVLSCLLSQCWIPAWTRSLTLIETANCASISQACFESADCCSSECHEDRHFCCVPEGARCLGEDGTCCSGFCDPDVAMCGQRPPGTNTTASMTVPIYSDNIMWHTHHDDQHGNMNQNSLESDGTAPKTRFIWNGQSSSDF</sequence>
<evidence type="ECO:0008006" key="5">
    <source>
        <dbReference type="Google" id="ProtNLM"/>
    </source>
</evidence>
<dbReference type="AlphaFoldDB" id="A0A553PM32"/>
<proteinExistence type="predicted"/>
<dbReference type="EMBL" id="VCGU01000003">
    <property type="protein sequence ID" value="TRY78734.1"/>
    <property type="molecule type" value="Genomic_DNA"/>
</dbReference>
<feature type="chain" id="PRO_5021810345" description="Granulins domain-containing protein" evidence="2">
    <location>
        <begin position="28"/>
        <end position="151"/>
    </location>
</feature>
<feature type="compositionally biased region" description="Polar residues" evidence="1">
    <location>
        <begin position="123"/>
        <end position="132"/>
    </location>
</feature>
<organism evidence="3 4">
    <name type="scientific">Tigriopus californicus</name>
    <name type="common">Marine copepod</name>
    <dbReference type="NCBI Taxonomy" id="6832"/>
    <lineage>
        <taxon>Eukaryota</taxon>
        <taxon>Metazoa</taxon>
        <taxon>Ecdysozoa</taxon>
        <taxon>Arthropoda</taxon>
        <taxon>Crustacea</taxon>
        <taxon>Multicrustacea</taxon>
        <taxon>Hexanauplia</taxon>
        <taxon>Copepoda</taxon>
        <taxon>Harpacticoida</taxon>
        <taxon>Harpacticidae</taxon>
        <taxon>Tigriopus</taxon>
    </lineage>
</organism>
<keyword evidence="4" id="KW-1185">Reference proteome</keyword>
<name>A0A553PM32_TIGCA</name>
<evidence type="ECO:0000313" key="4">
    <source>
        <dbReference type="Proteomes" id="UP000318571"/>
    </source>
</evidence>
<dbReference type="Proteomes" id="UP000318571">
    <property type="component" value="Chromosome 11"/>
</dbReference>